<comment type="caution">
    <text evidence="2">The sequence shown here is derived from an EMBL/GenBank/DDBJ whole genome shotgun (WGS) entry which is preliminary data.</text>
</comment>
<organism evidence="2 3">
    <name type="scientific">Nocardia cyriacigeorgica</name>
    <dbReference type="NCBI Taxonomy" id="135487"/>
    <lineage>
        <taxon>Bacteria</taxon>
        <taxon>Bacillati</taxon>
        <taxon>Actinomycetota</taxon>
        <taxon>Actinomycetes</taxon>
        <taxon>Mycobacteriales</taxon>
        <taxon>Nocardiaceae</taxon>
        <taxon>Nocardia</taxon>
    </lineage>
</organism>
<dbReference type="SUPFAM" id="SSF47413">
    <property type="entry name" value="lambda repressor-like DNA-binding domains"/>
    <property type="match status" value="1"/>
</dbReference>
<dbReference type="InterPro" id="IPR043917">
    <property type="entry name" value="DUF5753"/>
</dbReference>
<dbReference type="AlphaFoldDB" id="A0A5R8P6A2"/>
<evidence type="ECO:0000313" key="3">
    <source>
        <dbReference type="Proteomes" id="UP000308349"/>
    </source>
</evidence>
<accession>A0A5R8P6A2</accession>
<dbReference type="InterPro" id="IPR010982">
    <property type="entry name" value="Lambda_DNA-bd_dom_sf"/>
</dbReference>
<protein>
    <submittedName>
        <fullName evidence="2">Helix-turn-helix domain-containing protein</fullName>
    </submittedName>
</protein>
<evidence type="ECO:0000313" key="2">
    <source>
        <dbReference type="EMBL" id="TLF96794.1"/>
    </source>
</evidence>
<dbReference type="Pfam" id="PF19054">
    <property type="entry name" value="DUF5753"/>
    <property type="match status" value="1"/>
</dbReference>
<evidence type="ECO:0000259" key="1">
    <source>
        <dbReference type="Pfam" id="PF19054"/>
    </source>
</evidence>
<dbReference type="OrthoDB" id="4534176at2"/>
<dbReference type="CDD" id="cd00093">
    <property type="entry name" value="HTH_XRE"/>
    <property type="match status" value="1"/>
</dbReference>
<proteinExistence type="predicted"/>
<gene>
    <name evidence="2" type="ORF">FEK35_27265</name>
</gene>
<feature type="domain" description="DUF5753" evidence="1">
    <location>
        <begin position="112"/>
        <end position="286"/>
    </location>
</feature>
<dbReference type="Pfam" id="PF13560">
    <property type="entry name" value="HTH_31"/>
    <property type="match status" value="1"/>
</dbReference>
<name>A0A5R8P6A2_9NOCA</name>
<dbReference type="InterPro" id="IPR001387">
    <property type="entry name" value="Cro/C1-type_HTH"/>
</dbReference>
<dbReference type="EMBL" id="VBUU01000040">
    <property type="protein sequence ID" value="TLF96794.1"/>
    <property type="molecule type" value="Genomic_DNA"/>
</dbReference>
<dbReference type="GO" id="GO:0003677">
    <property type="term" value="F:DNA binding"/>
    <property type="evidence" value="ECO:0007669"/>
    <property type="project" value="InterPro"/>
</dbReference>
<reference evidence="2 3" key="1">
    <citation type="submission" date="2019-05" db="EMBL/GenBank/DDBJ databases">
        <title>Genomes sequences of two Nocardia cyriacigeorgica environmental isolates, type strains Nocardia asteroides ATCC 19247 and Nocardia cyriacigeorgica DSM 44484.</title>
        <authorList>
            <person name="Vautrin F."/>
            <person name="Bergeron E."/>
            <person name="Dubost A."/>
            <person name="Abrouk D."/>
            <person name="Rodriguez Nava V."/>
            <person name="Pujic P."/>
        </authorList>
    </citation>
    <scope>NUCLEOTIDE SEQUENCE [LARGE SCALE GENOMIC DNA]</scope>
    <source>
        <strain evidence="2 3">EML 1456</strain>
    </source>
</reference>
<dbReference type="Proteomes" id="UP000308349">
    <property type="component" value="Unassembled WGS sequence"/>
</dbReference>
<dbReference type="Gene3D" id="1.10.260.40">
    <property type="entry name" value="lambda repressor-like DNA-binding domains"/>
    <property type="match status" value="1"/>
</dbReference>
<sequence length="289" mass="32183">MGCCHPVRRVPGQPVSGVARFRLALGARLRELRKDARLDGRQLSTAAGWHWSKTSRIELGKQLPSEADLEVWCRICNAELALPDLIASLRNVQAQWAEWKRITASGHARRQRRGVELDAEAQTVRIYSAVIVSGLLQTADYARAVLSTCIDFLGTVDDLDEAVAARLQRQQALQSGVTKYAVLIHEPVLRVRVGADDQVRRDQLQHLLDVGFGNPRLLLGIVPADYQFIYTTTSFVLYDTRLALVETLSAELSVNTPSELANYERAWDGLRRQAAYGTAARALIERALD</sequence>